<evidence type="ECO:0000256" key="14">
    <source>
        <dbReference type="ARBA" id="ARBA00022963"/>
    </source>
</evidence>
<keyword evidence="16" id="KW-0472">Membrane</keyword>
<keyword evidence="9" id="KW-0812">Transmembrane</keyword>
<evidence type="ECO:0000256" key="16">
    <source>
        <dbReference type="ARBA" id="ARBA00023136"/>
    </source>
</evidence>
<sequence>MRLGTHLALLWFYASLFCVNQSHAQTNDKVAECLQLAAQSFADSTTVAELRSFCEASTAASASPEISYEAGREKVQNTDRRSGVIEERFALERFTTNNPFVLTPHRTNYILPVSYRDDLGDYTDFLANNSAEPDSIELEFQLSIKLTVWEEIYKNNGYLSVGYTNRSFWQAYNSAASAPFRETNHEPELMLTFTNDWELMGLRNVANQFVFNHQSNGRGKPLSRSWNRIMLNMVFERDRFAMSFKPWYRLPESAADDDNPDIEKYLGHFEWMGIYQWHKRTLSVMLRNNLRSENKGAIELGWSFPINSRVKAYVKYFNGYGESLIEYNNAIESFGIGVLISDWL</sequence>
<dbReference type="PANTHER" id="PTHR40457:SF1">
    <property type="entry name" value="PHOSPHOLIPASE A1"/>
    <property type="match status" value="1"/>
</dbReference>
<keyword evidence="11 18" id="KW-0732">Signal</keyword>
<reference evidence="19 20" key="1">
    <citation type="journal article" date="2011" name="Int. J. Syst. Evol. Microbiol.">
        <title>Zhongshania antarctica gen. nov., sp. nov. and Zhongshania guokunii sp. nov., gammaproteobacteria respectively isolated from coastal attached (fast) ice and surface seawater of the Antarctic.</title>
        <authorList>
            <person name="Li H.J."/>
            <person name="Zhang X.Y."/>
            <person name="Chen C.X."/>
            <person name="Zhang Y.J."/>
            <person name="Gao Z.M."/>
            <person name="Yu Y."/>
            <person name="Chen X.L."/>
            <person name="Chen B."/>
            <person name="Zhang Y.Z."/>
        </authorList>
    </citation>
    <scope>NUCLEOTIDE SEQUENCE [LARGE SCALE GENOMIC DNA]</scope>
    <source>
        <strain evidence="19 20">R06B22</strain>
    </source>
</reference>
<evidence type="ECO:0000256" key="1">
    <source>
        <dbReference type="ARBA" id="ARBA00000111"/>
    </source>
</evidence>
<evidence type="ECO:0000256" key="9">
    <source>
        <dbReference type="ARBA" id="ARBA00022692"/>
    </source>
</evidence>
<evidence type="ECO:0000256" key="10">
    <source>
        <dbReference type="ARBA" id="ARBA00022723"/>
    </source>
</evidence>
<dbReference type="Gene3D" id="2.40.230.10">
    <property type="entry name" value="Phospholipase A1"/>
    <property type="match status" value="1"/>
</dbReference>
<feature type="chain" id="PRO_5044971327" description="Phospholipase A1" evidence="18">
    <location>
        <begin position="25"/>
        <end position="344"/>
    </location>
</feature>
<comment type="caution">
    <text evidence="19">The sequence shown here is derived from an EMBL/GenBank/DDBJ whole genome shotgun (WGS) entry which is preliminary data.</text>
</comment>
<evidence type="ECO:0000256" key="4">
    <source>
        <dbReference type="ARBA" id="ARBA00011702"/>
    </source>
</evidence>
<dbReference type="InterPro" id="IPR003187">
    <property type="entry name" value="PLipase_A1"/>
</dbReference>
<dbReference type="PANTHER" id="PTHR40457">
    <property type="entry name" value="PHOSPHOLIPASE A1"/>
    <property type="match status" value="1"/>
</dbReference>
<dbReference type="RefSeq" id="WP_368377296.1">
    <property type="nucleotide sequence ID" value="NZ_JBFRYB010000002.1"/>
</dbReference>
<keyword evidence="20" id="KW-1185">Reference proteome</keyword>
<keyword evidence="17 18" id="KW-0998">Cell outer membrane</keyword>
<comment type="catalytic activity">
    <reaction evidence="1 18">
        <text>a 1,2-diacyl-sn-glycero-3-phosphocholine + H2O = a 2-acyl-sn-glycero-3-phosphocholine + a fatty acid + H(+)</text>
        <dbReference type="Rhea" id="RHEA:18689"/>
        <dbReference type="ChEBI" id="CHEBI:15377"/>
        <dbReference type="ChEBI" id="CHEBI:15378"/>
        <dbReference type="ChEBI" id="CHEBI:28868"/>
        <dbReference type="ChEBI" id="CHEBI:57643"/>
        <dbReference type="ChEBI" id="CHEBI:57875"/>
        <dbReference type="EC" id="3.1.1.32"/>
    </reaction>
</comment>
<evidence type="ECO:0000256" key="8">
    <source>
        <dbReference type="ARBA" id="ARBA00022452"/>
    </source>
</evidence>
<protein>
    <recommendedName>
        <fullName evidence="7 18">Phospholipase A1</fullName>
        <ecNumber evidence="5 18">3.1.1.32</ecNumber>
        <ecNumber evidence="6 18">3.1.1.4</ecNumber>
    </recommendedName>
    <alternativeName>
        <fullName evidence="18">Phosphatidylcholine 1-acylhydrolase</fullName>
    </alternativeName>
</protein>
<dbReference type="InterPro" id="IPR036541">
    <property type="entry name" value="PLipase_A1_sf"/>
</dbReference>
<evidence type="ECO:0000256" key="15">
    <source>
        <dbReference type="ARBA" id="ARBA00023098"/>
    </source>
</evidence>
<comment type="function">
    <text evidence="18">Hydrolysis of phosphatidylcholine with phospholipase A2 (EC 3.1.1.4) and phospholipase A1 (EC 3.1.1.32) activities.</text>
</comment>
<organism evidence="19 20">
    <name type="scientific">Zhongshania arctica</name>
    <dbReference type="NCBI Taxonomy" id="3238302"/>
    <lineage>
        <taxon>Bacteria</taxon>
        <taxon>Pseudomonadati</taxon>
        <taxon>Pseudomonadota</taxon>
        <taxon>Gammaproteobacteria</taxon>
        <taxon>Cellvibrionales</taxon>
        <taxon>Spongiibacteraceae</taxon>
        <taxon>Zhongshania</taxon>
    </lineage>
</organism>
<dbReference type="Pfam" id="PF02253">
    <property type="entry name" value="PLA1"/>
    <property type="match status" value="1"/>
</dbReference>
<evidence type="ECO:0000313" key="20">
    <source>
        <dbReference type="Proteomes" id="UP001557484"/>
    </source>
</evidence>
<evidence type="ECO:0000256" key="2">
    <source>
        <dbReference type="ARBA" id="ARBA00001604"/>
    </source>
</evidence>
<keyword evidence="14 18" id="KW-0442">Lipid degradation</keyword>
<gene>
    <name evidence="19" type="ORF">AB4875_16940</name>
</gene>
<dbReference type="EC" id="3.1.1.32" evidence="5 18"/>
<dbReference type="PRINTS" id="PR01486">
    <property type="entry name" value="PHPHLIPASEA1"/>
</dbReference>
<evidence type="ECO:0000256" key="3">
    <source>
        <dbReference type="ARBA" id="ARBA00010525"/>
    </source>
</evidence>
<comment type="cofactor">
    <cofactor evidence="18">
        <name>Ca(2+)</name>
        <dbReference type="ChEBI" id="CHEBI:29108"/>
    </cofactor>
    <text evidence="18">Binds 1 Ca(2+) ion per monomer. In the dimeric form the Ca(2+) is bound by different amino acids with binding of each Ca(2+) shared with ligands coming from each monomer. The Ca(2+) ion may have a role in catalysis.</text>
</comment>
<feature type="signal peptide" evidence="18">
    <location>
        <begin position="1"/>
        <end position="24"/>
    </location>
</feature>
<evidence type="ECO:0000256" key="17">
    <source>
        <dbReference type="ARBA" id="ARBA00023237"/>
    </source>
</evidence>
<name>A0ABV3TZY0_9GAMM</name>
<evidence type="ECO:0000256" key="6">
    <source>
        <dbReference type="ARBA" id="ARBA00013278"/>
    </source>
</evidence>
<evidence type="ECO:0000313" key="19">
    <source>
        <dbReference type="EMBL" id="MEX1667185.1"/>
    </source>
</evidence>
<dbReference type="EMBL" id="JBFRYB010000002">
    <property type="protein sequence ID" value="MEX1667185.1"/>
    <property type="molecule type" value="Genomic_DNA"/>
</dbReference>
<accession>A0ABV3TZY0</accession>
<keyword evidence="15 18" id="KW-0443">Lipid metabolism</keyword>
<evidence type="ECO:0000256" key="18">
    <source>
        <dbReference type="RuleBase" id="RU366027"/>
    </source>
</evidence>
<evidence type="ECO:0000256" key="5">
    <source>
        <dbReference type="ARBA" id="ARBA00013179"/>
    </source>
</evidence>
<evidence type="ECO:0000256" key="13">
    <source>
        <dbReference type="ARBA" id="ARBA00022837"/>
    </source>
</evidence>
<dbReference type="SUPFAM" id="SSF56931">
    <property type="entry name" value="Outer membrane phospholipase A (OMPLA)"/>
    <property type="match status" value="1"/>
</dbReference>
<proteinExistence type="inferred from homology"/>
<keyword evidence="13 18" id="KW-0106">Calcium</keyword>
<dbReference type="CDD" id="cd00541">
    <property type="entry name" value="OMPLA"/>
    <property type="match status" value="1"/>
</dbReference>
<comment type="subcellular location">
    <subcellularLocation>
        <location evidence="18">Cell outer membrane</location>
        <topology evidence="18">Multi-pass membrane protein</topology>
    </subcellularLocation>
    <text evidence="18">One of the very few enzymes located there.</text>
</comment>
<keyword evidence="10 18" id="KW-0479">Metal-binding</keyword>
<comment type="catalytic activity">
    <reaction evidence="2 18">
        <text>a 1,2-diacyl-sn-glycero-3-phosphocholine + H2O = a 1-acyl-sn-glycero-3-phosphocholine + a fatty acid + H(+)</text>
        <dbReference type="Rhea" id="RHEA:15801"/>
        <dbReference type="ChEBI" id="CHEBI:15377"/>
        <dbReference type="ChEBI" id="CHEBI:15378"/>
        <dbReference type="ChEBI" id="CHEBI:28868"/>
        <dbReference type="ChEBI" id="CHEBI:57643"/>
        <dbReference type="ChEBI" id="CHEBI:58168"/>
        <dbReference type="EC" id="3.1.1.4"/>
    </reaction>
</comment>
<comment type="similarity">
    <text evidence="3 18">Belongs to the phospholipase A1 family.</text>
</comment>
<keyword evidence="8" id="KW-1134">Transmembrane beta strand</keyword>
<evidence type="ECO:0000256" key="11">
    <source>
        <dbReference type="ARBA" id="ARBA00022729"/>
    </source>
</evidence>
<dbReference type="Proteomes" id="UP001557484">
    <property type="component" value="Unassembled WGS sequence"/>
</dbReference>
<evidence type="ECO:0000256" key="7">
    <source>
        <dbReference type="ARBA" id="ARBA00021726"/>
    </source>
</evidence>
<keyword evidence="12 18" id="KW-0378">Hydrolase</keyword>
<comment type="subunit">
    <text evidence="4 18">Homodimer; dimerization is reversible, and the dimeric form is the active one.</text>
</comment>
<dbReference type="EC" id="3.1.1.4" evidence="6 18"/>
<evidence type="ECO:0000256" key="12">
    <source>
        <dbReference type="ARBA" id="ARBA00022801"/>
    </source>
</evidence>